<evidence type="ECO:0000313" key="2">
    <source>
        <dbReference type="EMBL" id="PHF01885.1"/>
    </source>
</evidence>
<proteinExistence type="predicted"/>
<dbReference type="Proteomes" id="UP000221918">
    <property type="component" value="Unassembled WGS sequence"/>
</dbReference>
<organism evidence="2 3">
    <name type="scientific">Bacillus pseudomycoides</name>
    <dbReference type="NCBI Taxonomy" id="64104"/>
    <lineage>
        <taxon>Bacteria</taxon>
        <taxon>Bacillati</taxon>
        <taxon>Bacillota</taxon>
        <taxon>Bacilli</taxon>
        <taxon>Bacillales</taxon>
        <taxon>Bacillaceae</taxon>
        <taxon>Bacillus</taxon>
        <taxon>Bacillus cereus group</taxon>
    </lineage>
</organism>
<comment type="caution">
    <text evidence="2">The sequence shown here is derived from an EMBL/GenBank/DDBJ whole genome shotgun (WGS) entry which is preliminary data.</text>
</comment>
<evidence type="ECO:0000313" key="3">
    <source>
        <dbReference type="Proteomes" id="UP000221918"/>
    </source>
</evidence>
<reference evidence="2 3" key="1">
    <citation type="submission" date="2017-09" db="EMBL/GenBank/DDBJ databases">
        <title>Large-scale bioinformatics analysis of Bacillus genomes uncovers conserved roles of natural products in bacterial physiology.</title>
        <authorList>
            <consortium name="Agbiome Team Llc"/>
            <person name="Bleich R.M."/>
            <person name="Grubbs K.J."/>
            <person name="Santa Maria K.C."/>
            <person name="Allen S.E."/>
            <person name="Farag S."/>
            <person name="Shank E.A."/>
            <person name="Bowers A."/>
        </authorList>
    </citation>
    <scope>NUCLEOTIDE SEQUENCE [LARGE SCALE GENOMIC DNA]</scope>
    <source>
        <strain evidence="2 3">AFS037265</strain>
    </source>
</reference>
<name>A0AAJ3V5V3_9BACI</name>
<dbReference type="AlphaFoldDB" id="A0AAJ3V5V3"/>
<dbReference type="EMBL" id="NUTL01000030">
    <property type="protein sequence ID" value="PHF01885.1"/>
    <property type="molecule type" value="Genomic_DNA"/>
</dbReference>
<dbReference type="Proteomes" id="UP001248134">
    <property type="component" value="Unassembled WGS sequence"/>
</dbReference>
<reference evidence="1" key="2">
    <citation type="submission" date="2019-07" db="EMBL/GenBank/DDBJ databases">
        <title>Phylogenomic Reclassification of ATCC Bacillus Strains and Various Taxa within the Genus Bacillus.</title>
        <authorList>
            <person name="Riojas M.A."/>
            <person name="Frank A.M."/>
            <person name="Fenn S.L."/>
            <person name="King S.P."/>
            <person name="Brower S.M."/>
            <person name="Hazbon M.H."/>
        </authorList>
    </citation>
    <scope>NUCLEOTIDE SEQUENCE</scope>
    <source>
        <strain evidence="1">NR-12239</strain>
    </source>
</reference>
<dbReference type="EMBL" id="VLYX01000025">
    <property type="protein sequence ID" value="MDR4328033.1"/>
    <property type="molecule type" value="Genomic_DNA"/>
</dbReference>
<gene>
    <name evidence="2" type="ORF">COF81_07905</name>
    <name evidence="1" type="ORF">FOS08_19580</name>
</gene>
<evidence type="ECO:0000313" key="1">
    <source>
        <dbReference type="EMBL" id="MDR4328033.1"/>
    </source>
</evidence>
<dbReference type="RefSeq" id="WP_033797575.1">
    <property type="nucleotide sequence ID" value="NZ_JANIOB010000001.1"/>
</dbReference>
<accession>A0AAJ3V5V3</accession>
<protein>
    <submittedName>
        <fullName evidence="2">Uncharacterized protein</fullName>
    </submittedName>
</protein>
<sequence>MFKGSFDKFPSDERLRSEEELSHWLQKQLSLFNKGAIPFNSVEYDKITQEKYEWLQSVNPELQNIVSNARHYIMVARVKNVIEENEGKRILCIHGADHNYWYYAALKDEKNIEVIYPLRS</sequence>